<dbReference type="NCBIfam" id="TIGR01549">
    <property type="entry name" value="HAD-SF-IA-v1"/>
    <property type="match status" value="1"/>
</dbReference>
<dbReference type="PANTHER" id="PTHR46470:SF4">
    <property type="entry name" value="5-AMINO-6-(5-PHOSPHO-D-RIBITYLAMINO)URACIL PHOSPHATASE YIGB"/>
    <property type="match status" value="1"/>
</dbReference>
<dbReference type="InterPro" id="IPR051400">
    <property type="entry name" value="HAD-like_hydrolase"/>
</dbReference>
<dbReference type="RefSeq" id="WP_179388383.1">
    <property type="nucleotide sequence ID" value="NZ_JACBYQ010000001.1"/>
</dbReference>
<evidence type="ECO:0000313" key="5">
    <source>
        <dbReference type="Proteomes" id="UP000521748"/>
    </source>
</evidence>
<reference evidence="4 5" key="1">
    <citation type="submission" date="2020-07" db="EMBL/GenBank/DDBJ databases">
        <title>Sequencing the genomes of 1000 actinobacteria strains.</title>
        <authorList>
            <person name="Klenk H.-P."/>
        </authorList>
    </citation>
    <scope>NUCLEOTIDE SEQUENCE [LARGE SCALE GENOMIC DNA]</scope>
    <source>
        <strain evidence="4 5">DSM 102047</strain>
    </source>
</reference>
<dbReference type="SUPFAM" id="SSF56784">
    <property type="entry name" value="HAD-like"/>
    <property type="match status" value="1"/>
</dbReference>
<dbReference type="GO" id="GO:0044281">
    <property type="term" value="P:small molecule metabolic process"/>
    <property type="evidence" value="ECO:0007669"/>
    <property type="project" value="UniProtKB-ARBA"/>
</dbReference>
<dbReference type="SFLD" id="SFLDG01129">
    <property type="entry name" value="C1.5:_HAD__Beta-PGM__Phosphata"/>
    <property type="match status" value="1"/>
</dbReference>
<dbReference type="Proteomes" id="UP000521748">
    <property type="component" value="Unassembled WGS sequence"/>
</dbReference>
<dbReference type="SFLD" id="SFLDS00003">
    <property type="entry name" value="Haloacid_Dehalogenase"/>
    <property type="match status" value="1"/>
</dbReference>
<comment type="cofactor">
    <cofactor evidence="1">
        <name>Mg(2+)</name>
        <dbReference type="ChEBI" id="CHEBI:18420"/>
    </cofactor>
</comment>
<gene>
    <name evidence="4" type="ORF">FHU41_000869</name>
</gene>
<dbReference type="PANTHER" id="PTHR46470">
    <property type="entry name" value="N-ACYLNEURAMINATE-9-PHOSPHATASE"/>
    <property type="match status" value="1"/>
</dbReference>
<evidence type="ECO:0000313" key="4">
    <source>
        <dbReference type="EMBL" id="NYE94648.1"/>
    </source>
</evidence>
<comment type="caution">
    <text evidence="4">The sequence shown here is derived from an EMBL/GenBank/DDBJ whole genome shotgun (WGS) entry which is preliminary data.</text>
</comment>
<accession>A0A7Y9LS76</accession>
<organism evidence="4 5">
    <name type="scientific">Psychromicrobium silvestre</name>
    <dbReference type="NCBI Taxonomy" id="1645614"/>
    <lineage>
        <taxon>Bacteria</taxon>
        <taxon>Bacillati</taxon>
        <taxon>Actinomycetota</taxon>
        <taxon>Actinomycetes</taxon>
        <taxon>Micrococcales</taxon>
        <taxon>Micrococcaceae</taxon>
        <taxon>Psychromicrobium</taxon>
    </lineage>
</organism>
<evidence type="ECO:0000256" key="1">
    <source>
        <dbReference type="ARBA" id="ARBA00001946"/>
    </source>
</evidence>
<dbReference type="InterPro" id="IPR036412">
    <property type="entry name" value="HAD-like_sf"/>
</dbReference>
<dbReference type="Gene3D" id="3.40.50.1000">
    <property type="entry name" value="HAD superfamily/HAD-like"/>
    <property type="match status" value="1"/>
</dbReference>
<keyword evidence="3" id="KW-0460">Magnesium</keyword>
<dbReference type="EMBL" id="JACBYQ010000001">
    <property type="protein sequence ID" value="NYE94648.1"/>
    <property type="molecule type" value="Genomic_DNA"/>
</dbReference>
<dbReference type="Gene3D" id="1.20.120.1600">
    <property type="match status" value="1"/>
</dbReference>
<keyword evidence="2 4" id="KW-0378">Hydrolase</keyword>
<evidence type="ECO:0000256" key="2">
    <source>
        <dbReference type="ARBA" id="ARBA00022801"/>
    </source>
</evidence>
<protein>
    <submittedName>
        <fullName evidence="4">Putative hydrolase of the HAD superfamily</fullName>
    </submittedName>
</protein>
<evidence type="ECO:0000256" key="3">
    <source>
        <dbReference type="ARBA" id="ARBA00022842"/>
    </source>
</evidence>
<dbReference type="InterPro" id="IPR023214">
    <property type="entry name" value="HAD_sf"/>
</dbReference>
<name>A0A7Y9LS76_9MICC</name>
<sequence length="240" mass="26211">MIPLDAQIRAVLFDIDDTLVDLGTAMARAVRASSAEFVPELSEQEWDRLCWGFQADPEGYYDAFLRGELEFVGQRVARARLAFASVGGGLPDAQVEGWNAAYESEAQRHWQPYPDVLPVLDALDASGIRYGAVSNNVESYQRRKLDIAGLSRISVLVGTDTVGVPKPDPRIFQEGVRQLGFSVSQTLYVGDNLLVDALGATQAGLPALWLNREGLAAESVDGQRWDGPQTSTLAELPEFL</sequence>
<dbReference type="Pfam" id="PF00702">
    <property type="entry name" value="Hydrolase"/>
    <property type="match status" value="1"/>
</dbReference>
<proteinExistence type="predicted"/>
<dbReference type="GO" id="GO:0016787">
    <property type="term" value="F:hydrolase activity"/>
    <property type="evidence" value="ECO:0007669"/>
    <property type="project" value="UniProtKB-KW"/>
</dbReference>
<dbReference type="InterPro" id="IPR006439">
    <property type="entry name" value="HAD-SF_hydro_IA"/>
</dbReference>
<keyword evidence="5" id="KW-1185">Reference proteome</keyword>
<dbReference type="AlphaFoldDB" id="A0A7Y9LS76"/>
<dbReference type="PRINTS" id="PR00413">
    <property type="entry name" value="HADHALOGNASE"/>
</dbReference>